<accession>A0A8H6R772</accession>
<comment type="caution">
    <text evidence="2">The sequence shown here is derived from an EMBL/GenBank/DDBJ whole genome shotgun (WGS) entry which is preliminary data.</text>
</comment>
<evidence type="ECO:0000313" key="2">
    <source>
        <dbReference type="EMBL" id="KAF7185798.1"/>
    </source>
</evidence>
<reference evidence="2" key="1">
    <citation type="submission" date="2020-04" db="EMBL/GenBank/DDBJ databases">
        <title>Draft genome resource of the tomato pathogen Pseudocercospora fuligena.</title>
        <authorList>
            <person name="Zaccaron A."/>
        </authorList>
    </citation>
    <scope>NUCLEOTIDE SEQUENCE</scope>
    <source>
        <strain evidence="2">PF001</strain>
    </source>
</reference>
<keyword evidence="3" id="KW-1185">Reference proteome</keyword>
<sequence>MREKPRRLPNLAVKKAWPPFQPKWTWAEQCYLPKCRNTRRTLIRLLHKYKRDIDKTILDAAKQADAAKKTNEEKKQLACSGLERLSKLLDAADHVLLDATYDILAAARDSDTCHLSQMAKVWATVHEITPVIANMVDIAHGKATTATSGQSPASNSPGDHPLDSRLPGVHAPDDHSRESTDENFRLELAGHNTDTAADDDPLRIEVQTCGSSIEMLDTERSNADQKRRHVNLLGEINAIIHQVSPVIVNMVGVANGQAAAGAPGGDPPDRPPKRPMPADKPDGIDNEKVRENYPGSQICTRCKHRKKPSQFISNKGVKTKACLECRLYESRIKDQKPKTAVRCPDCYHEFVNNEGLWRHIRDLWNAQDKHHDFERLRQQQPKWTFLNRAPVTKPKRAPVTGSGPCPDCNKTPKDMRAHILSAWNTQDKNHDFERWRQQQPKWKFLNEAPVAVQHCPDCNKDFKLLRHHINHVWDLEDKHHDFERWRQQHPSWNFLNRAPAGNPVRLGLQENFDLS</sequence>
<protein>
    <submittedName>
        <fullName evidence="2">Uncharacterized protein</fullName>
    </submittedName>
</protein>
<evidence type="ECO:0000313" key="3">
    <source>
        <dbReference type="Proteomes" id="UP000660729"/>
    </source>
</evidence>
<name>A0A8H6R772_9PEZI</name>
<feature type="compositionally biased region" description="Basic and acidic residues" evidence="1">
    <location>
        <begin position="171"/>
        <end position="180"/>
    </location>
</feature>
<feature type="region of interest" description="Disordered" evidence="1">
    <location>
        <begin position="258"/>
        <end position="290"/>
    </location>
</feature>
<dbReference type="EMBL" id="JABCIY010000309">
    <property type="protein sequence ID" value="KAF7185798.1"/>
    <property type="molecule type" value="Genomic_DNA"/>
</dbReference>
<gene>
    <name evidence="2" type="ORF">HII31_12900</name>
</gene>
<feature type="compositionally biased region" description="Polar residues" evidence="1">
    <location>
        <begin position="144"/>
        <end position="157"/>
    </location>
</feature>
<feature type="region of interest" description="Disordered" evidence="1">
    <location>
        <begin position="143"/>
        <end position="180"/>
    </location>
</feature>
<dbReference type="AlphaFoldDB" id="A0A8H6R772"/>
<evidence type="ECO:0000256" key="1">
    <source>
        <dbReference type="SAM" id="MobiDB-lite"/>
    </source>
</evidence>
<feature type="compositionally biased region" description="Basic and acidic residues" evidence="1">
    <location>
        <begin position="267"/>
        <end position="290"/>
    </location>
</feature>
<organism evidence="2 3">
    <name type="scientific">Pseudocercospora fuligena</name>
    <dbReference type="NCBI Taxonomy" id="685502"/>
    <lineage>
        <taxon>Eukaryota</taxon>
        <taxon>Fungi</taxon>
        <taxon>Dikarya</taxon>
        <taxon>Ascomycota</taxon>
        <taxon>Pezizomycotina</taxon>
        <taxon>Dothideomycetes</taxon>
        <taxon>Dothideomycetidae</taxon>
        <taxon>Mycosphaerellales</taxon>
        <taxon>Mycosphaerellaceae</taxon>
        <taxon>Pseudocercospora</taxon>
    </lineage>
</organism>
<dbReference type="Proteomes" id="UP000660729">
    <property type="component" value="Unassembled WGS sequence"/>
</dbReference>
<proteinExistence type="predicted"/>